<dbReference type="Pfam" id="PF20408">
    <property type="entry name" value="Abhydrolase_11"/>
    <property type="match status" value="1"/>
</dbReference>
<dbReference type="RefSeq" id="WP_037614270.1">
    <property type="nucleotide sequence ID" value="NZ_UHFX01000003.1"/>
</dbReference>
<dbReference type="EMBL" id="UHFX01000003">
    <property type="protein sequence ID" value="SUO03572.1"/>
    <property type="molecule type" value="Genomic_DNA"/>
</dbReference>
<keyword evidence="1" id="KW-1133">Transmembrane helix</keyword>
<evidence type="ECO:0000313" key="3">
    <source>
        <dbReference type="EMBL" id="SUO03572.1"/>
    </source>
</evidence>
<keyword evidence="1" id="KW-0472">Membrane</keyword>
<dbReference type="SUPFAM" id="SSF53474">
    <property type="entry name" value="alpha/beta-Hydrolases"/>
    <property type="match status" value="1"/>
</dbReference>
<dbReference type="OrthoDB" id="9786110at2"/>
<feature type="transmembrane region" description="Helical" evidence="1">
    <location>
        <begin position="77"/>
        <end position="98"/>
    </location>
</feature>
<dbReference type="GeneID" id="77461423"/>
<name>A0A380LL80_9FIRM</name>
<dbReference type="Proteomes" id="UP000255523">
    <property type="component" value="Unassembled WGS sequence"/>
</dbReference>
<dbReference type="AlphaFoldDB" id="A0A380LL80"/>
<evidence type="ECO:0000256" key="1">
    <source>
        <dbReference type="SAM" id="Phobius"/>
    </source>
</evidence>
<reference evidence="3 4" key="1">
    <citation type="submission" date="2018-06" db="EMBL/GenBank/DDBJ databases">
        <authorList>
            <consortium name="Pathogen Informatics"/>
            <person name="Doyle S."/>
        </authorList>
    </citation>
    <scope>NUCLEOTIDE SEQUENCE [LARGE SCALE GENOMIC DNA]</scope>
    <source>
        <strain evidence="3 4">NCTC11087</strain>
    </source>
</reference>
<keyword evidence="4" id="KW-1185">Reference proteome</keyword>
<proteinExistence type="predicted"/>
<accession>A0A380LL80</accession>
<protein>
    <submittedName>
        <fullName evidence="3">Alpha/beta hydrolase related protein</fullName>
    </submittedName>
</protein>
<sequence length="148" mass="17641">MFRFRKKKKIQVLAIHGFGKNQHHEFDSLKEYLEKRSCQVHLFDIYDLQNEQDTDEKKWMKRCETQVKKCLEHDKDLIVIGFSMGGVIASYLATIYPVKKLILVAPAFQYLDLQKVAQHSLTTLKKLRQEKIDRVFTHSYLYAYRRSI</sequence>
<keyword evidence="1" id="KW-0812">Transmembrane</keyword>
<dbReference type="InterPro" id="IPR046879">
    <property type="entry name" value="KANL3/Tex30_Abhydrolase"/>
</dbReference>
<evidence type="ECO:0000259" key="2">
    <source>
        <dbReference type="Pfam" id="PF20408"/>
    </source>
</evidence>
<dbReference type="InterPro" id="IPR029058">
    <property type="entry name" value="AB_hydrolase_fold"/>
</dbReference>
<evidence type="ECO:0000313" key="4">
    <source>
        <dbReference type="Proteomes" id="UP000255523"/>
    </source>
</evidence>
<gene>
    <name evidence="3" type="ORF">NCTC11087_00436</name>
</gene>
<keyword evidence="3" id="KW-0378">Hydrolase</keyword>
<dbReference type="GO" id="GO:0016787">
    <property type="term" value="F:hydrolase activity"/>
    <property type="evidence" value="ECO:0007669"/>
    <property type="project" value="UniProtKB-KW"/>
</dbReference>
<feature type="domain" description="KANL3/Tex30 alpha/beta hydrolase-like" evidence="2">
    <location>
        <begin position="9"/>
        <end position="125"/>
    </location>
</feature>
<organism evidence="3 4">
    <name type="scientific">Faecalicoccus pleomorphus</name>
    <dbReference type="NCBI Taxonomy" id="1323"/>
    <lineage>
        <taxon>Bacteria</taxon>
        <taxon>Bacillati</taxon>
        <taxon>Bacillota</taxon>
        <taxon>Erysipelotrichia</taxon>
        <taxon>Erysipelotrichales</taxon>
        <taxon>Erysipelotrichaceae</taxon>
        <taxon>Faecalicoccus</taxon>
    </lineage>
</organism>
<dbReference type="Gene3D" id="3.40.50.1820">
    <property type="entry name" value="alpha/beta hydrolase"/>
    <property type="match status" value="1"/>
</dbReference>